<reference evidence="4 5" key="1">
    <citation type="journal article" date="2010" name="Appl. Environ. Microbiol.">
        <title>The genome sequence of the crenarchaeon Acidilobus saccharovorans supports a new order, Acidilobales, and suggests an important ecological role in terrestrial acidic hot springs.</title>
        <authorList>
            <person name="Mardanov A.V."/>
            <person name="Svetlitchnyi V.A."/>
            <person name="Beletsky A.V."/>
            <person name="Prokofeva M.I."/>
            <person name="Bonch-Osmolovskaya E.A."/>
            <person name="Ravin N.V."/>
            <person name="Skryabin K.G."/>
        </authorList>
    </citation>
    <scope>NUCLEOTIDE SEQUENCE [LARGE SCALE GENOMIC DNA]</scope>
    <source>
        <strain evidence="5">DSM 16705 / JCM 18335 / VKM B-2471 / 345-15</strain>
    </source>
</reference>
<evidence type="ECO:0000313" key="5">
    <source>
        <dbReference type="Proteomes" id="UP000000346"/>
    </source>
</evidence>
<dbReference type="eggNOG" id="arCOG01296">
    <property type="taxonomic scope" value="Archaea"/>
</dbReference>
<name>D9Q027_ACIS3</name>
<dbReference type="RefSeq" id="WP_013266177.1">
    <property type="nucleotide sequence ID" value="NC_014374.1"/>
</dbReference>
<dbReference type="InterPro" id="IPR050097">
    <property type="entry name" value="Ferredoxin-NADP_redctase_2"/>
</dbReference>
<proteinExistence type="predicted"/>
<dbReference type="FunCoup" id="D9Q027">
    <property type="interactions" value="23"/>
</dbReference>
<protein>
    <submittedName>
        <fullName evidence="4">Thioredoxin reductase</fullName>
        <ecNumber evidence="4">1.8.1.9</ecNumber>
    </submittedName>
</protein>
<gene>
    <name evidence="4" type="ordered locus">ASAC_0258</name>
</gene>
<dbReference type="OrthoDB" id="27340at2157"/>
<keyword evidence="1" id="KW-0285">Flavoprotein</keyword>
<evidence type="ECO:0000256" key="1">
    <source>
        <dbReference type="ARBA" id="ARBA00022630"/>
    </source>
</evidence>
<evidence type="ECO:0000313" key="4">
    <source>
        <dbReference type="EMBL" id="ADL18665.1"/>
    </source>
</evidence>
<keyword evidence="2 4" id="KW-0560">Oxidoreductase</keyword>
<feature type="domain" description="FAD/NAD(P)-binding" evidence="3">
    <location>
        <begin position="20"/>
        <end position="312"/>
    </location>
</feature>
<dbReference type="GeneID" id="9498479"/>
<dbReference type="SUPFAM" id="SSF51905">
    <property type="entry name" value="FAD/NAD(P)-binding domain"/>
    <property type="match status" value="1"/>
</dbReference>
<dbReference type="InterPro" id="IPR036188">
    <property type="entry name" value="FAD/NAD-bd_sf"/>
</dbReference>
<dbReference type="KEGG" id="asc:ASAC_0258"/>
<dbReference type="InterPro" id="IPR023753">
    <property type="entry name" value="FAD/NAD-binding_dom"/>
</dbReference>
<dbReference type="InParanoid" id="D9Q027"/>
<sequence length="341" mass="37244">MSLRLGALPQFKVPPKGEHYDVLIVGAGPAGLSAAVYASRFLLKTVVVSEDVGGQLNLTNVVDDYPATLSISATELISRFREHAEKLFGVPIYTNITVQKFSREGDEYHVTGTRGLDVYSKTIILAVGSRRRKLNVPGENEFAGRGVSYCSICDAPLYKGKEAVAVVGGGDAAFEGAILLSGYVKKVYLIHRRSEFRAKPFYVQEAMSRPNIEFVLNSVVTEIKGDKLVRSVVVKNNVDNSIRELNVDGVFIEIGFEPPKDWYQSLGLEVDELGYVKTDLWMKTNLPGVFAAGDAISLWRGFRQIVNAAASGAIAAYSAYTYLTEHGLVRRPALASKEAAK</sequence>
<dbReference type="PANTHER" id="PTHR48105">
    <property type="entry name" value="THIOREDOXIN REDUCTASE 1-RELATED-RELATED"/>
    <property type="match status" value="1"/>
</dbReference>
<dbReference type="GO" id="GO:0004791">
    <property type="term" value="F:thioredoxin-disulfide reductase (NADPH) activity"/>
    <property type="evidence" value="ECO:0007669"/>
    <property type="project" value="UniProtKB-EC"/>
</dbReference>
<dbReference type="HOGENOM" id="CLU_031864_5_3_2"/>
<evidence type="ECO:0000256" key="2">
    <source>
        <dbReference type="ARBA" id="ARBA00023002"/>
    </source>
</evidence>
<dbReference type="AlphaFoldDB" id="D9Q027"/>
<dbReference type="STRING" id="666510.ASAC_0258"/>
<dbReference type="Gene3D" id="3.50.50.60">
    <property type="entry name" value="FAD/NAD(P)-binding domain"/>
    <property type="match status" value="2"/>
</dbReference>
<dbReference type="EMBL" id="CP001742">
    <property type="protein sequence ID" value="ADL18665.1"/>
    <property type="molecule type" value="Genomic_DNA"/>
</dbReference>
<keyword evidence="5" id="KW-1185">Reference proteome</keyword>
<dbReference type="EC" id="1.8.1.9" evidence="4"/>
<evidence type="ECO:0000259" key="3">
    <source>
        <dbReference type="Pfam" id="PF07992"/>
    </source>
</evidence>
<dbReference type="PRINTS" id="PR00368">
    <property type="entry name" value="FADPNR"/>
</dbReference>
<dbReference type="Proteomes" id="UP000000346">
    <property type="component" value="Chromosome"/>
</dbReference>
<dbReference type="Pfam" id="PF07992">
    <property type="entry name" value="Pyr_redox_2"/>
    <property type="match status" value="1"/>
</dbReference>
<accession>D9Q027</accession>
<dbReference type="PRINTS" id="PR00469">
    <property type="entry name" value="PNDRDTASEII"/>
</dbReference>
<organism evidence="4 5">
    <name type="scientific">Acidilobus saccharovorans (strain DSM 16705 / JCM 18335 / VKM B-2471 / 345-15)</name>
    <dbReference type="NCBI Taxonomy" id="666510"/>
    <lineage>
        <taxon>Archaea</taxon>
        <taxon>Thermoproteota</taxon>
        <taxon>Thermoprotei</taxon>
        <taxon>Acidilobales</taxon>
        <taxon>Acidilobaceae</taxon>
        <taxon>Acidilobus</taxon>
    </lineage>
</organism>